<keyword evidence="2" id="KW-1185">Reference proteome</keyword>
<comment type="caution">
    <text evidence="1">The sequence shown here is derived from an EMBL/GenBank/DDBJ whole genome shotgun (WGS) entry which is preliminary data.</text>
</comment>
<reference evidence="1 2" key="1">
    <citation type="journal article" date="2018" name="G3 (Bethesda)">
        <title>Phylogenetic and Phylogenomic Definition of Rhizopus Species.</title>
        <authorList>
            <person name="Gryganskyi A.P."/>
            <person name="Golan J."/>
            <person name="Dolatabadi S."/>
            <person name="Mondo S."/>
            <person name="Robb S."/>
            <person name="Idnurm A."/>
            <person name="Muszewska A."/>
            <person name="Steczkiewicz K."/>
            <person name="Masonjones S."/>
            <person name="Liao H.L."/>
            <person name="Gajdeczka M.T."/>
            <person name="Anike F."/>
            <person name="Vuek A."/>
            <person name="Anishchenko I.M."/>
            <person name="Voigt K."/>
            <person name="de Hoog G.S."/>
            <person name="Smith M.E."/>
            <person name="Heitman J."/>
            <person name="Vilgalys R."/>
            <person name="Stajich J.E."/>
        </authorList>
    </citation>
    <scope>NUCLEOTIDE SEQUENCE [LARGE SCALE GENOMIC DNA]</scope>
    <source>
        <strain evidence="1 2">CBS 357.93</strain>
    </source>
</reference>
<organism evidence="1 2">
    <name type="scientific">Rhizopus azygosporus</name>
    <name type="common">Rhizopus microsporus var. azygosporus</name>
    <dbReference type="NCBI Taxonomy" id="86630"/>
    <lineage>
        <taxon>Eukaryota</taxon>
        <taxon>Fungi</taxon>
        <taxon>Fungi incertae sedis</taxon>
        <taxon>Mucoromycota</taxon>
        <taxon>Mucoromycotina</taxon>
        <taxon>Mucoromycetes</taxon>
        <taxon>Mucorales</taxon>
        <taxon>Mucorineae</taxon>
        <taxon>Rhizopodaceae</taxon>
        <taxon>Rhizopus</taxon>
    </lineage>
</organism>
<accession>A0A367JH58</accession>
<proteinExistence type="predicted"/>
<gene>
    <name evidence="1" type="ORF">CU097_008841</name>
</gene>
<name>A0A367JH58_RHIAZ</name>
<dbReference type="OrthoDB" id="2242533at2759"/>
<evidence type="ECO:0000313" key="1">
    <source>
        <dbReference type="EMBL" id="RCH89288.1"/>
    </source>
</evidence>
<sequence length="249" mass="28439">MSQEHKEDLYGDSLNIKASKIDVRVVFKNDEKEIDVVCGELARNDVDSKIITDQGKLIRESNDAVDSMLSLVEKSAQAFSMQISGSACLIATQQLIRNGFYVYHPAYSFSLPSFVEELESFESTIQKLISFQQYVITIANILKKAGTKKYSLNQSFGKYDEVDKGDEASSILNWRRDTFYTSPRNNELKIPSFLFGVPSNDLISRLLKTKYFDGEEGVVYDQFGWGKKNDKWHNKIINKTQDECPYSEE</sequence>
<dbReference type="AlphaFoldDB" id="A0A367JH58"/>
<protein>
    <submittedName>
        <fullName evidence="1">Uncharacterized protein</fullName>
    </submittedName>
</protein>
<dbReference type="Proteomes" id="UP000252139">
    <property type="component" value="Unassembled WGS sequence"/>
</dbReference>
<evidence type="ECO:0000313" key="2">
    <source>
        <dbReference type="Proteomes" id="UP000252139"/>
    </source>
</evidence>
<dbReference type="EMBL" id="PJQL01001317">
    <property type="protein sequence ID" value="RCH89288.1"/>
    <property type="molecule type" value="Genomic_DNA"/>
</dbReference>